<protein>
    <recommendedName>
        <fullName evidence="3">EamA domain-containing protein</fullName>
    </recommendedName>
</protein>
<evidence type="ECO:0008006" key="3">
    <source>
        <dbReference type="Google" id="ProtNLM"/>
    </source>
</evidence>
<keyword evidence="1" id="KW-0472">Membrane</keyword>
<reference evidence="2" key="1">
    <citation type="submission" date="2018-05" db="EMBL/GenBank/DDBJ databases">
        <authorList>
            <person name="Lanie J.A."/>
            <person name="Ng W.-L."/>
            <person name="Kazmierczak K.M."/>
            <person name="Andrzejewski T.M."/>
            <person name="Davidsen T.M."/>
            <person name="Wayne K.J."/>
            <person name="Tettelin H."/>
            <person name="Glass J.I."/>
            <person name="Rusch D."/>
            <person name="Podicherti R."/>
            <person name="Tsui H.-C.T."/>
            <person name="Winkler M.E."/>
        </authorList>
    </citation>
    <scope>NUCLEOTIDE SEQUENCE</scope>
</reference>
<organism evidence="2">
    <name type="scientific">marine metagenome</name>
    <dbReference type="NCBI Taxonomy" id="408172"/>
    <lineage>
        <taxon>unclassified sequences</taxon>
        <taxon>metagenomes</taxon>
        <taxon>ecological metagenomes</taxon>
    </lineage>
</organism>
<keyword evidence="1" id="KW-1133">Transmembrane helix</keyword>
<keyword evidence="1" id="KW-0812">Transmembrane</keyword>
<accession>A0A382UCH4</accession>
<name>A0A382UCH4_9ZZZZ</name>
<evidence type="ECO:0000313" key="2">
    <source>
        <dbReference type="EMBL" id="SVD31979.1"/>
    </source>
</evidence>
<proteinExistence type="predicted"/>
<gene>
    <name evidence="2" type="ORF">METZ01_LOCUS384833</name>
</gene>
<dbReference type="EMBL" id="UINC01143197">
    <property type="protein sequence ID" value="SVD31979.1"/>
    <property type="molecule type" value="Genomic_DNA"/>
</dbReference>
<dbReference type="AlphaFoldDB" id="A0A382UCH4"/>
<evidence type="ECO:0000256" key="1">
    <source>
        <dbReference type="SAM" id="Phobius"/>
    </source>
</evidence>
<feature type="non-terminal residue" evidence="2">
    <location>
        <position position="74"/>
    </location>
</feature>
<sequence length="74" mass="8643">MLEIKNEKLAIPVVVFAGLLWSFGPLVVRNMDDPGLIPWQYLFARGLVIFFLLNVYLFFEEGIEFYKNYLKIGI</sequence>
<feature type="transmembrane region" description="Helical" evidence="1">
    <location>
        <begin position="39"/>
        <end position="59"/>
    </location>
</feature>
<feature type="transmembrane region" description="Helical" evidence="1">
    <location>
        <begin position="9"/>
        <end position="27"/>
    </location>
</feature>